<evidence type="ECO:0000313" key="2">
    <source>
        <dbReference type="Proteomes" id="UP000267027"/>
    </source>
</evidence>
<dbReference type="OMA" id="FNIHEEN"/>
<evidence type="ECO:0000313" key="3">
    <source>
        <dbReference type="WBParaSite" id="ACOC_0000478001-mRNA-1"/>
    </source>
</evidence>
<proteinExistence type="predicted"/>
<reference evidence="1 2" key="2">
    <citation type="submission" date="2018-11" db="EMBL/GenBank/DDBJ databases">
        <authorList>
            <consortium name="Pathogen Informatics"/>
        </authorList>
    </citation>
    <scope>NUCLEOTIDE SEQUENCE [LARGE SCALE GENOMIC DNA]</scope>
    <source>
        <strain evidence="1 2">Costa Rica</strain>
    </source>
</reference>
<reference evidence="3" key="1">
    <citation type="submission" date="2017-02" db="UniProtKB">
        <authorList>
            <consortium name="WormBaseParasite"/>
        </authorList>
    </citation>
    <scope>IDENTIFICATION</scope>
</reference>
<dbReference type="InterPro" id="IPR035231">
    <property type="entry name" value="DUF5346"/>
</dbReference>
<keyword evidence="2" id="KW-1185">Reference proteome</keyword>
<organism evidence="3">
    <name type="scientific">Angiostrongylus costaricensis</name>
    <name type="common">Nematode worm</name>
    <dbReference type="NCBI Taxonomy" id="334426"/>
    <lineage>
        <taxon>Eukaryota</taxon>
        <taxon>Metazoa</taxon>
        <taxon>Ecdysozoa</taxon>
        <taxon>Nematoda</taxon>
        <taxon>Chromadorea</taxon>
        <taxon>Rhabditida</taxon>
        <taxon>Rhabditina</taxon>
        <taxon>Rhabditomorpha</taxon>
        <taxon>Strongyloidea</taxon>
        <taxon>Metastrongylidae</taxon>
        <taxon>Angiostrongylus</taxon>
    </lineage>
</organism>
<protein>
    <submittedName>
        <fullName evidence="1 3">Uncharacterized protein</fullName>
    </submittedName>
</protein>
<dbReference type="EMBL" id="UYYA01003830">
    <property type="protein sequence ID" value="VDM56366.1"/>
    <property type="molecule type" value="Genomic_DNA"/>
</dbReference>
<dbReference type="AlphaFoldDB" id="A0A0R3PJU7"/>
<evidence type="ECO:0000313" key="1">
    <source>
        <dbReference type="EMBL" id="VDM56366.1"/>
    </source>
</evidence>
<gene>
    <name evidence="1" type="ORF">ACOC_LOCUS4781</name>
</gene>
<dbReference type="STRING" id="334426.A0A0R3PJU7"/>
<dbReference type="Proteomes" id="UP000267027">
    <property type="component" value="Unassembled WGS sequence"/>
</dbReference>
<sequence length="147" mass="16534">RLFSVGAVAPNAVPLFFTSHAPCPDGPPLPITCDPKHPWPTCPPQSYCYATNSVDFGPYYCCPMSASGPSWRTTAHFYSSVQPMPYSLPNVITETAHWPASAGTPPLKSRKCSMRNCFNIHEENKEMKKTIKFLIDRWMEKQNLVRI</sequence>
<accession>A0A0R3PJU7</accession>
<dbReference type="Pfam" id="PF17281">
    <property type="entry name" value="DUF5346"/>
    <property type="match status" value="1"/>
</dbReference>
<name>A0A0R3PJU7_ANGCS</name>
<dbReference type="OrthoDB" id="5862654at2759"/>
<dbReference type="WBParaSite" id="ACOC_0000478001-mRNA-1">
    <property type="protein sequence ID" value="ACOC_0000478001-mRNA-1"/>
    <property type="gene ID" value="ACOC_0000478001"/>
</dbReference>